<keyword evidence="2" id="KW-0808">Transferase</keyword>
<dbReference type="PROSITE" id="PS51186">
    <property type="entry name" value="GNAT"/>
    <property type="match status" value="1"/>
</dbReference>
<evidence type="ECO:0000259" key="1">
    <source>
        <dbReference type="PROSITE" id="PS51186"/>
    </source>
</evidence>
<dbReference type="HOGENOM" id="CLU_013985_11_0_5"/>
<dbReference type="eggNOG" id="COG0456">
    <property type="taxonomic scope" value="Bacteria"/>
</dbReference>
<name>A3TXI6_PSEBH</name>
<evidence type="ECO:0000313" key="3">
    <source>
        <dbReference type="Proteomes" id="UP000004318"/>
    </source>
</evidence>
<dbReference type="CDD" id="cd04301">
    <property type="entry name" value="NAT_SF"/>
    <property type="match status" value="1"/>
</dbReference>
<dbReference type="SUPFAM" id="SSF55729">
    <property type="entry name" value="Acyl-CoA N-acyltransferases (Nat)"/>
    <property type="match status" value="1"/>
</dbReference>
<dbReference type="GO" id="GO:0016747">
    <property type="term" value="F:acyltransferase activity, transferring groups other than amino-acyl groups"/>
    <property type="evidence" value="ECO:0007669"/>
    <property type="project" value="InterPro"/>
</dbReference>
<dbReference type="PANTHER" id="PTHR43305:SF1">
    <property type="entry name" value="FAMILY N-ACETYLTRANSFERASE, PUTATIVE (AFU_ORTHOLOGUE AFUA_2G01380)-RELATED"/>
    <property type="match status" value="1"/>
</dbReference>
<dbReference type="InterPro" id="IPR000182">
    <property type="entry name" value="GNAT_dom"/>
</dbReference>
<dbReference type="Gene3D" id="3.40.630.30">
    <property type="match status" value="1"/>
</dbReference>
<accession>A3TXI6</accession>
<dbReference type="STRING" id="252305.OB2597_02962"/>
<dbReference type="AlphaFoldDB" id="A3TXI6"/>
<dbReference type="OrthoDB" id="2436196at2"/>
<sequence>MANVLIMASSFLRVGRPTPMRYDMFRPVLGGPGGDAACNRGGAWHFACMPRLDVQMIDTPDDLEAVRDLCRGYRALLAERTPDRPELLHTYYREAEYEALLERLPQLHARPDGSIFLARLEGLPVGCGMVHRIGPQTCEIKRVFATEAARGHGVGKAIFGAAMRQARADGYRDMKLDTIAPLTEAIGLYERLGFVPCAPFYDLPEVFEGYVRFYGRDLAAA</sequence>
<dbReference type="Proteomes" id="UP000004318">
    <property type="component" value="Unassembled WGS sequence"/>
</dbReference>
<gene>
    <name evidence="2" type="ORF">OB2597_02962</name>
</gene>
<reference evidence="2 3" key="1">
    <citation type="journal article" date="2010" name="J. Bacteriol.">
        <title>Genome sequences of Oceanicola granulosus HTCC2516(T) and Oceanicola batsensis HTCC2597(TDelta).</title>
        <authorList>
            <person name="Thrash J.C."/>
            <person name="Cho J.C."/>
            <person name="Vergin K.L."/>
            <person name="Giovannoni S.J."/>
        </authorList>
    </citation>
    <scope>NUCLEOTIDE SEQUENCE [LARGE SCALE GENOMIC DNA]</scope>
    <source>
        <strain evidence="3">ATCC BAA-863 / DSM 15984 / KCTC 12145 / HTCC2597</strain>
    </source>
</reference>
<evidence type="ECO:0000313" key="2">
    <source>
        <dbReference type="EMBL" id="EAQ03546.1"/>
    </source>
</evidence>
<comment type="caution">
    <text evidence="2">The sequence shown here is derived from an EMBL/GenBank/DDBJ whole genome shotgun (WGS) entry which is preliminary data.</text>
</comment>
<dbReference type="InterPro" id="IPR052777">
    <property type="entry name" value="Acetyltransferase_Enz"/>
</dbReference>
<keyword evidence="3" id="KW-1185">Reference proteome</keyword>
<dbReference type="RefSeq" id="WP_009804846.1">
    <property type="nucleotide sequence ID" value="NZ_CH724131.1"/>
</dbReference>
<dbReference type="PANTHER" id="PTHR43305">
    <property type="entry name" value="FAMILY N-ACETYLTRANSFERASE, PUTATIVE (AFU_ORTHOLOGUE AFUA_2G01380)-RELATED"/>
    <property type="match status" value="1"/>
</dbReference>
<feature type="domain" description="N-acetyltransferase" evidence="1">
    <location>
        <begin position="71"/>
        <end position="217"/>
    </location>
</feature>
<organism evidence="2 3">
    <name type="scientific">Pseudooceanicola batsensis (strain ATCC BAA-863 / DSM 15984 / KCTC 12145 / HTCC2597)</name>
    <name type="common">Oceanicola batsensis</name>
    <dbReference type="NCBI Taxonomy" id="252305"/>
    <lineage>
        <taxon>Bacteria</taxon>
        <taxon>Pseudomonadati</taxon>
        <taxon>Pseudomonadota</taxon>
        <taxon>Alphaproteobacteria</taxon>
        <taxon>Rhodobacterales</taxon>
        <taxon>Paracoccaceae</taxon>
        <taxon>Pseudooceanicola</taxon>
    </lineage>
</organism>
<dbReference type="Pfam" id="PF00583">
    <property type="entry name" value="Acetyltransf_1"/>
    <property type="match status" value="1"/>
</dbReference>
<proteinExistence type="predicted"/>
<dbReference type="EMBL" id="AAMO01000004">
    <property type="protein sequence ID" value="EAQ03546.1"/>
    <property type="molecule type" value="Genomic_DNA"/>
</dbReference>
<protein>
    <submittedName>
        <fullName evidence="2">GCN5-related N-acetyltransferase</fullName>
    </submittedName>
</protein>
<dbReference type="InterPro" id="IPR016181">
    <property type="entry name" value="Acyl_CoA_acyltransferase"/>
</dbReference>